<dbReference type="Proteomes" id="UP000023067">
    <property type="component" value="Unassembled WGS sequence"/>
</dbReference>
<dbReference type="EMBL" id="JDYK01000010">
    <property type="protein sequence ID" value="EWS80944.1"/>
    <property type="molecule type" value="Genomic_DNA"/>
</dbReference>
<dbReference type="STRING" id="396014.BF93_00850"/>
<protein>
    <submittedName>
        <fullName evidence="2">Uncharacterized protein</fullName>
    </submittedName>
</protein>
<feature type="region of interest" description="Disordered" evidence="1">
    <location>
        <begin position="19"/>
        <end position="109"/>
    </location>
</feature>
<dbReference type="HOGENOM" id="CLU_2178796_0_0_11"/>
<feature type="compositionally biased region" description="Pro residues" evidence="1">
    <location>
        <begin position="37"/>
        <end position="55"/>
    </location>
</feature>
<evidence type="ECO:0000313" key="3">
    <source>
        <dbReference type="Proteomes" id="UP000023067"/>
    </source>
</evidence>
<proteinExistence type="predicted"/>
<dbReference type="AlphaFoldDB" id="Z9JRW6"/>
<keyword evidence="3" id="KW-1185">Reference proteome</keyword>
<gene>
    <name evidence="2" type="ORF">BF93_00850</name>
</gene>
<feature type="compositionally biased region" description="Low complexity" evidence="1">
    <location>
        <begin position="70"/>
        <end position="91"/>
    </location>
</feature>
<name>Z9JRW6_9MICO</name>
<evidence type="ECO:0000256" key="1">
    <source>
        <dbReference type="SAM" id="MobiDB-lite"/>
    </source>
</evidence>
<organism evidence="2 3">
    <name type="scientific">Brachybacterium phenoliresistens</name>
    <dbReference type="NCBI Taxonomy" id="396014"/>
    <lineage>
        <taxon>Bacteria</taxon>
        <taxon>Bacillati</taxon>
        <taxon>Actinomycetota</taxon>
        <taxon>Actinomycetes</taxon>
        <taxon>Micrococcales</taxon>
        <taxon>Dermabacteraceae</taxon>
        <taxon>Brachybacterium</taxon>
    </lineage>
</organism>
<evidence type="ECO:0000313" key="2">
    <source>
        <dbReference type="EMBL" id="EWS80944.1"/>
    </source>
</evidence>
<reference evidence="2 3" key="1">
    <citation type="submission" date="2014-02" db="EMBL/GenBank/DDBJ databases">
        <title>Genome sequence of Brachybacterium phenoliresistens strain W13A50.</title>
        <authorList>
            <person name="Wang X."/>
        </authorList>
    </citation>
    <scope>NUCLEOTIDE SEQUENCE [LARGE SCALE GENOMIC DNA]</scope>
    <source>
        <strain evidence="2 3">W13A50</strain>
    </source>
</reference>
<comment type="caution">
    <text evidence="2">The sequence shown here is derived from an EMBL/GenBank/DDBJ whole genome shotgun (WGS) entry which is preliminary data.</text>
</comment>
<sequence>MTGVMTPAAPPMPCVMAVMTPGAGGRRDRTLASRTWIPPPAPPRRPRPAPRPPTTPARRAPNGPGMALTRGPAPAAPRPGSRSPGGVCSCGRSRRSRSCWAPTSPPRRR</sequence>
<accession>Z9JRW6</accession>